<evidence type="ECO:0000256" key="3">
    <source>
        <dbReference type="ARBA" id="ARBA00022485"/>
    </source>
</evidence>
<dbReference type="GO" id="GO:0051539">
    <property type="term" value="F:4 iron, 4 sulfur cluster binding"/>
    <property type="evidence" value="ECO:0007669"/>
    <property type="project" value="UniProtKB-UniRule"/>
</dbReference>
<dbReference type="PANTHER" id="PTHR10887">
    <property type="entry name" value="DNA2/NAM7 HELICASE FAMILY"/>
    <property type="match status" value="1"/>
</dbReference>
<dbReference type="PANTHER" id="PTHR10887:SF433">
    <property type="entry name" value="DNA REPLICATION ATP-DEPENDENT HELICASE_NUCLEASE DNA2"/>
    <property type="match status" value="1"/>
</dbReference>
<dbReference type="EC" id="3.6.4.12" evidence="19"/>
<reference evidence="23 24" key="1">
    <citation type="journal article" date="2023" name="BMC Biol.">
        <title>The compact genome of the sponge Oopsacas minuta (Hexactinellida) is lacking key metazoan core genes.</title>
        <authorList>
            <person name="Santini S."/>
            <person name="Schenkelaars Q."/>
            <person name="Jourda C."/>
            <person name="Duchesne M."/>
            <person name="Belahbib H."/>
            <person name="Rocher C."/>
            <person name="Selva M."/>
            <person name="Riesgo A."/>
            <person name="Vervoort M."/>
            <person name="Leys S.P."/>
            <person name="Kodjabachian L."/>
            <person name="Le Bivic A."/>
            <person name="Borchiellini C."/>
            <person name="Claverie J.M."/>
            <person name="Renard E."/>
        </authorList>
    </citation>
    <scope>NUCLEOTIDE SEQUENCE [LARGE SCALE GENOMIC DNA]</scope>
    <source>
        <strain evidence="23">SPO-2</strain>
    </source>
</reference>
<dbReference type="CDD" id="cd18041">
    <property type="entry name" value="DEXXQc_DNA2"/>
    <property type="match status" value="1"/>
</dbReference>
<dbReference type="InterPro" id="IPR011604">
    <property type="entry name" value="PDDEXK-like_dom_sf"/>
</dbReference>
<evidence type="ECO:0000313" key="23">
    <source>
        <dbReference type="EMBL" id="KAI6659322.1"/>
    </source>
</evidence>
<dbReference type="InterPro" id="IPR014808">
    <property type="entry name" value="DNA_replication_fac_Dna2_N"/>
</dbReference>
<evidence type="ECO:0000256" key="4">
    <source>
        <dbReference type="ARBA" id="ARBA00022705"/>
    </source>
</evidence>
<comment type="subcellular location">
    <subcellularLocation>
        <location evidence="19">Nucleus</location>
    </subcellularLocation>
    <subcellularLocation>
        <location evidence="19">Chromosome</location>
    </subcellularLocation>
</comment>
<evidence type="ECO:0000256" key="6">
    <source>
        <dbReference type="ARBA" id="ARBA00022723"/>
    </source>
</evidence>
<feature type="domain" description="DNA replication factor Dna2 N-terminal" evidence="20">
    <location>
        <begin position="239"/>
        <end position="459"/>
    </location>
</feature>
<comment type="caution">
    <text evidence="23">The sequence shown here is derived from an EMBL/GenBank/DDBJ whole genome shotgun (WGS) entry which is preliminary data.</text>
</comment>
<keyword evidence="7 19" id="KW-0547">Nucleotide-binding</keyword>
<dbReference type="SUPFAM" id="SSF52540">
    <property type="entry name" value="P-loop containing nucleoside triphosphate hydrolases"/>
    <property type="match status" value="1"/>
</dbReference>
<evidence type="ECO:0000256" key="11">
    <source>
        <dbReference type="ARBA" id="ARBA00022840"/>
    </source>
</evidence>
<dbReference type="GO" id="GO:0005524">
    <property type="term" value="F:ATP binding"/>
    <property type="evidence" value="ECO:0007669"/>
    <property type="project" value="UniProtKB-UniRule"/>
</dbReference>
<dbReference type="AlphaFoldDB" id="A0AAV7KDS7"/>
<keyword evidence="19" id="KW-0158">Chromosome</keyword>
<dbReference type="Gene3D" id="3.40.50.300">
    <property type="entry name" value="P-loop containing nucleotide triphosphate hydrolases"/>
    <property type="match status" value="3"/>
</dbReference>
<dbReference type="InterPro" id="IPR045055">
    <property type="entry name" value="DNA2/NAM7-like"/>
</dbReference>
<keyword evidence="15 19" id="KW-0234">DNA repair</keyword>
<evidence type="ECO:0000256" key="1">
    <source>
        <dbReference type="ARBA" id="ARBA00001966"/>
    </source>
</evidence>
<keyword evidence="8 19" id="KW-0227">DNA damage</keyword>
<proteinExistence type="inferred from homology"/>
<dbReference type="GO" id="GO:0005737">
    <property type="term" value="C:cytoplasm"/>
    <property type="evidence" value="ECO:0007669"/>
    <property type="project" value="TreeGrafter"/>
</dbReference>
<dbReference type="GO" id="GO:0017108">
    <property type="term" value="F:5'-flap endonuclease activity"/>
    <property type="evidence" value="ECO:0007669"/>
    <property type="project" value="UniProtKB-UniRule"/>
</dbReference>
<feature type="domain" description="DNA2/NAM7 helicase-like C-terminal" evidence="22">
    <location>
        <begin position="986"/>
        <end position="1188"/>
    </location>
</feature>
<name>A0AAV7KDS7_9METZ</name>
<dbReference type="Pfam" id="PF13087">
    <property type="entry name" value="AAA_12"/>
    <property type="match status" value="1"/>
</dbReference>
<comment type="function">
    <text evidence="19">Key enzyme involved in DNA replication and DNA repair. Involved in Okazaki fragments processing by cleaving long flaps that escape FEN1: flaps that are longer than 27 nucleotides are coated by replication protein A complex (RPA), leading to recruit DNA2 which cleaves the flap until it is too short to bind RPA and becomes a substrate for FEN1. Also involved in 5'-end resection of DNA during double-strand break (DSB) repair by mediating the cleavage of 5'-ssDNA.</text>
</comment>
<keyword evidence="13 19" id="KW-0411">Iron-sulfur</keyword>
<dbReference type="GO" id="GO:0006281">
    <property type="term" value="P:DNA repair"/>
    <property type="evidence" value="ECO:0007669"/>
    <property type="project" value="UniProtKB-KW"/>
</dbReference>
<evidence type="ECO:0000256" key="16">
    <source>
        <dbReference type="ARBA" id="ARBA00023242"/>
    </source>
</evidence>
<feature type="domain" description="DNA2/NAM7 helicase helicase" evidence="21">
    <location>
        <begin position="808"/>
        <end position="894"/>
    </location>
</feature>
<dbReference type="InterPro" id="IPR027417">
    <property type="entry name" value="P-loop_NTPase"/>
</dbReference>
<keyword evidence="16 19" id="KW-0539">Nucleus</keyword>
<dbReference type="CDD" id="cd22318">
    <property type="entry name" value="DNA2_N-like"/>
    <property type="match status" value="1"/>
</dbReference>
<dbReference type="Proteomes" id="UP001165289">
    <property type="component" value="Unassembled WGS sequence"/>
</dbReference>
<evidence type="ECO:0000256" key="17">
    <source>
        <dbReference type="ARBA" id="ARBA00023268"/>
    </source>
</evidence>
<keyword evidence="17 19" id="KW-0511">Multifunctional enzyme</keyword>
<dbReference type="GO" id="GO:0046872">
    <property type="term" value="F:metal ion binding"/>
    <property type="evidence" value="ECO:0007669"/>
    <property type="project" value="UniProtKB-UniRule"/>
</dbReference>
<evidence type="ECO:0000259" key="22">
    <source>
        <dbReference type="Pfam" id="PF13087"/>
    </source>
</evidence>
<dbReference type="Pfam" id="PF08696">
    <property type="entry name" value="Dna2"/>
    <property type="match status" value="1"/>
</dbReference>
<dbReference type="InterPro" id="IPR047187">
    <property type="entry name" value="SF1_C_Upf1"/>
</dbReference>
<accession>A0AAV7KDS7</accession>
<dbReference type="GO" id="GO:0071932">
    <property type="term" value="P:replication fork reversal"/>
    <property type="evidence" value="ECO:0007669"/>
    <property type="project" value="TreeGrafter"/>
</dbReference>
<evidence type="ECO:0000256" key="8">
    <source>
        <dbReference type="ARBA" id="ARBA00022763"/>
    </source>
</evidence>
<protein>
    <recommendedName>
        <fullName evidence="19">DNA replication ATP-dependent helicase/nuclease</fullName>
        <ecNumber evidence="19">3.1.-.-</ecNumber>
        <ecNumber evidence="19">3.6.4.12</ecNumber>
    </recommendedName>
</protein>
<sequence>MKKRTAVRRTPSKEKPVLKFKGQLQTLKSTQKTLNSFFKPNTISNVQTVVNNRKKRLSDNVNSHSKVIVIDSDSESDHKSKDKRVLKNTTKFNEVFTPNEQCPELCDQSTTLSYPIDEDMLNLTDIANTSTPLSPNDINMNNDEVKSKKKLFDNVLSPVTEKEIINEDTMMSNLSVLFDDLSSTFSDKLTNSPSIDEDYVLPAGVYRYKVLLCEVTKLHRPLQHLFADVKKLELESIDPNGKHVICNLTDDWYETEILLEHRINIILLHPHTYTLNPITNRLTITLDRSTTDVFVITHPDMLISGTVVAGSFFCERKTILQEMIRSKETELAKHALMGTILHEIFQQAIVTNEFDIKSLEQASRKIPTDIAFLEMFAQLEISAADALESINRHLTNFSKFGENFMKQYPRFPNGKVDIPWKDEVCKTESSVAVTEVLDIEESIWSPNYGLKGKIDVSMAVKIHRQSIDKISSNSLQDYKIPFELKSGKMTHSKGSNEHRAQVMLYTLMMSERLCRDVPIGLLYYSQTGHLQGITPNYQELRDILRRRNELASYLYSLSTTSEPRFPPMIKEPRICSKCSYHNACLLIHQNLEQGGEFSSGLRGLFSETVGRLTASEKTYFTRWFKMIQLESIMQSSENKVSEIWTKSSHEREKLGNCIGQVIIESLHTANGGCIDVTFIRNPSVNEKFEFTDCNITVGDSLVISYEDLSQLCITWSIVKKIYKSQCIVTTRRVDMYKHEFNAIGERVEFRLDKCENYKPSAIVLMNLVALFQQNERCHKLRQLIIHKTAPCFTIIRPLAIETMQIYSHLNNEQQFIIERVLACSDYVIIQGMPGTGKTTLAACLIRVLLSQKQTVLLSSFTNTALDNILLKLVEVGVDFVRIGRDSSVHPSIVKYLPHNCLKDTDTIMGVSNFYDSKGLYAATCLSINNIFIQKTEFDWCIVDEASQLTQFLCLGPILQAKRFVLVGDIHQLPPLVRSYEARKEGYDVSLFRKLSEDHPDTVLTLTSQYRMNDSIMSIANHLIYGNQMQSAGKDISTSKLCFSSWDENIEEWIVDCVSPDKPVILINTDLLESHEIEMNQRVCNMLEIRILKQITCSLFKLGILGSQIGIISPYRQQVALLDSAINCELRVPIEISTVDSFQGRDKDCIIVSTVRNNTEGKIGELLIDKHRLTVMITRAKHKLILVGSILTLSHSEIFKQLIEFLQQREWVYNLRKNQVLLEFNN</sequence>
<evidence type="ECO:0000256" key="7">
    <source>
        <dbReference type="ARBA" id="ARBA00022741"/>
    </source>
</evidence>
<dbReference type="EMBL" id="JAKMXF010000066">
    <property type="protein sequence ID" value="KAI6659322.1"/>
    <property type="molecule type" value="Genomic_DNA"/>
</dbReference>
<feature type="domain" description="DNA2/NAM7 helicase helicase" evidence="21">
    <location>
        <begin position="921"/>
        <end position="978"/>
    </location>
</feature>
<evidence type="ECO:0000256" key="9">
    <source>
        <dbReference type="ARBA" id="ARBA00022801"/>
    </source>
</evidence>
<dbReference type="InterPro" id="IPR041679">
    <property type="entry name" value="DNA2/NAM7-like_C"/>
</dbReference>
<keyword evidence="14 19" id="KW-0238">DNA-binding</keyword>
<dbReference type="GO" id="GO:0003677">
    <property type="term" value="F:DNA binding"/>
    <property type="evidence" value="ECO:0007669"/>
    <property type="project" value="UniProtKB-UniRule"/>
</dbReference>
<keyword evidence="6 19" id="KW-0479">Metal-binding</keyword>
<evidence type="ECO:0000256" key="14">
    <source>
        <dbReference type="ARBA" id="ARBA00023125"/>
    </source>
</evidence>
<evidence type="ECO:0000256" key="5">
    <source>
        <dbReference type="ARBA" id="ARBA00022722"/>
    </source>
</evidence>
<evidence type="ECO:0000259" key="20">
    <source>
        <dbReference type="Pfam" id="PF08696"/>
    </source>
</evidence>
<gene>
    <name evidence="23" type="ORF">LOD99_14993</name>
</gene>
<keyword evidence="12 19" id="KW-0408">Iron</keyword>
<dbReference type="GO" id="GO:0005694">
    <property type="term" value="C:chromosome"/>
    <property type="evidence" value="ECO:0007669"/>
    <property type="project" value="UniProtKB-SubCell"/>
</dbReference>
<evidence type="ECO:0000256" key="19">
    <source>
        <dbReference type="RuleBase" id="RU367041"/>
    </source>
</evidence>
<keyword evidence="10 19" id="KW-0347">Helicase</keyword>
<comment type="cofactor">
    <cofactor evidence="1">
        <name>[4Fe-4S] cluster</name>
        <dbReference type="ChEBI" id="CHEBI:49883"/>
    </cofactor>
</comment>
<dbReference type="GO" id="GO:0017116">
    <property type="term" value="F:single-stranded DNA helicase activity"/>
    <property type="evidence" value="ECO:0007669"/>
    <property type="project" value="UniProtKB-UniRule"/>
</dbReference>
<evidence type="ECO:0000256" key="10">
    <source>
        <dbReference type="ARBA" id="ARBA00022806"/>
    </source>
</evidence>
<comment type="similarity">
    <text evidence="2 19">Belongs to the DNA2/NAM7 helicase family.</text>
</comment>
<evidence type="ECO:0000259" key="21">
    <source>
        <dbReference type="Pfam" id="PF13086"/>
    </source>
</evidence>
<dbReference type="InterPro" id="IPR041677">
    <property type="entry name" value="DNA2/NAM7_AAA_11"/>
</dbReference>
<dbReference type="Pfam" id="PF13086">
    <property type="entry name" value="AAA_11"/>
    <property type="match status" value="2"/>
</dbReference>
<keyword evidence="4 19" id="KW-0235">DNA replication</keyword>
<evidence type="ECO:0000256" key="12">
    <source>
        <dbReference type="ARBA" id="ARBA00023004"/>
    </source>
</evidence>
<dbReference type="Gene3D" id="3.90.320.10">
    <property type="match status" value="1"/>
</dbReference>
<evidence type="ECO:0000256" key="13">
    <source>
        <dbReference type="ARBA" id="ARBA00023014"/>
    </source>
</evidence>
<keyword evidence="11 19" id="KW-0067">ATP-binding</keyword>
<dbReference type="EC" id="3.1.-.-" evidence="19"/>
<evidence type="ECO:0000256" key="2">
    <source>
        <dbReference type="ARBA" id="ARBA00007913"/>
    </source>
</evidence>
<keyword evidence="9 19" id="KW-0378">Hydrolase</keyword>
<evidence type="ECO:0000256" key="18">
    <source>
        <dbReference type="ARBA" id="ARBA00047995"/>
    </source>
</evidence>
<keyword evidence="24" id="KW-1185">Reference proteome</keyword>
<dbReference type="GO" id="GO:0033567">
    <property type="term" value="P:DNA replication, Okazaki fragment processing"/>
    <property type="evidence" value="ECO:0007669"/>
    <property type="project" value="UniProtKB-UniRule"/>
</dbReference>
<organism evidence="23 24">
    <name type="scientific">Oopsacas minuta</name>
    <dbReference type="NCBI Taxonomy" id="111878"/>
    <lineage>
        <taxon>Eukaryota</taxon>
        <taxon>Metazoa</taxon>
        <taxon>Porifera</taxon>
        <taxon>Hexactinellida</taxon>
        <taxon>Hexasterophora</taxon>
        <taxon>Lyssacinosida</taxon>
        <taxon>Leucopsacidae</taxon>
        <taxon>Oopsacas</taxon>
    </lineage>
</organism>
<keyword evidence="3 19" id="KW-0004">4Fe-4S</keyword>
<dbReference type="GO" id="GO:0005634">
    <property type="term" value="C:nucleus"/>
    <property type="evidence" value="ECO:0007669"/>
    <property type="project" value="UniProtKB-SubCell"/>
</dbReference>
<comment type="catalytic activity">
    <reaction evidence="18 19">
        <text>ATP + H2O = ADP + phosphate + H(+)</text>
        <dbReference type="Rhea" id="RHEA:13065"/>
        <dbReference type="ChEBI" id="CHEBI:15377"/>
        <dbReference type="ChEBI" id="CHEBI:15378"/>
        <dbReference type="ChEBI" id="CHEBI:30616"/>
        <dbReference type="ChEBI" id="CHEBI:43474"/>
        <dbReference type="ChEBI" id="CHEBI:456216"/>
        <dbReference type="EC" id="3.6.4.12"/>
    </reaction>
</comment>
<dbReference type="InterPro" id="IPR026851">
    <property type="entry name" value="Dna2/JHS1_DEXXQ-box"/>
</dbReference>
<keyword evidence="5 19" id="KW-0540">Nuclease</keyword>
<evidence type="ECO:0000313" key="24">
    <source>
        <dbReference type="Proteomes" id="UP001165289"/>
    </source>
</evidence>
<dbReference type="CDD" id="cd18808">
    <property type="entry name" value="SF1_C_Upf1"/>
    <property type="match status" value="1"/>
</dbReference>
<evidence type="ECO:0000256" key="15">
    <source>
        <dbReference type="ARBA" id="ARBA00023204"/>
    </source>
</evidence>